<dbReference type="EMBL" id="JASCZI010120846">
    <property type="protein sequence ID" value="MED6155766.1"/>
    <property type="molecule type" value="Genomic_DNA"/>
</dbReference>
<feature type="compositionally biased region" description="Low complexity" evidence="1">
    <location>
        <begin position="1"/>
        <end position="12"/>
    </location>
</feature>
<accession>A0ABU6U3U3</accession>
<organism evidence="2 3">
    <name type="scientific">Stylosanthes scabra</name>
    <dbReference type="NCBI Taxonomy" id="79078"/>
    <lineage>
        <taxon>Eukaryota</taxon>
        <taxon>Viridiplantae</taxon>
        <taxon>Streptophyta</taxon>
        <taxon>Embryophyta</taxon>
        <taxon>Tracheophyta</taxon>
        <taxon>Spermatophyta</taxon>
        <taxon>Magnoliopsida</taxon>
        <taxon>eudicotyledons</taxon>
        <taxon>Gunneridae</taxon>
        <taxon>Pentapetalae</taxon>
        <taxon>rosids</taxon>
        <taxon>fabids</taxon>
        <taxon>Fabales</taxon>
        <taxon>Fabaceae</taxon>
        <taxon>Papilionoideae</taxon>
        <taxon>50 kb inversion clade</taxon>
        <taxon>dalbergioids sensu lato</taxon>
        <taxon>Dalbergieae</taxon>
        <taxon>Pterocarpus clade</taxon>
        <taxon>Stylosanthes</taxon>
    </lineage>
</organism>
<evidence type="ECO:0000313" key="2">
    <source>
        <dbReference type="EMBL" id="MED6155766.1"/>
    </source>
</evidence>
<name>A0ABU6U3U3_9FABA</name>
<evidence type="ECO:0000313" key="3">
    <source>
        <dbReference type="Proteomes" id="UP001341840"/>
    </source>
</evidence>
<proteinExistence type="predicted"/>
<evidence type="ECO:0000256" key="1">
    <source>
        <dbReference type="SAM" id="MobiDB-lite"/>
    </source>
</evidence>
<feature type="region of interest" description="Disordered" evidence="1">
    <location>
        <begin position="1"/>
        <end position="34"/>
    </location>
</feature>
<keyword evidence="3" id="KW-1185">Reference proteome</keyword>
<dbReference type="Proteomes" id="UP001341840">
    <property type="component" value="Unassembled WGS sequence"/>
</dbReference>
<gene>
    <name evidence="2" type="ORF">PIB30_008002</name>
</gene>
<sequence length="106" mass="11556">MYHPVSPSLLSPSPLPKPSTSPSNLSGSGERFPKNWQIHGASAHVPYLDVVEEAERMSLLRCDSAATMVNRHSGVPLSPPLSPSSSSFITPNKWLHLKRNHPMPPP</sequence>
<reference evidence="2 3" key="1">
    <citation type="journal article" date="2023" name="Plants (Basel)">
        <title>Bridging the Gap: Combining Genomics and Transcriptomics Approaches to Understand Stylosanthes scabra, an Orphan Legume from the Brazilian Caatinga.</title>
        <authorList>
            <person name="Ferreira-Neto J.R.C."/>
            <person name="da Silva M.D."/>
            <person name="Binneck E."/>
            <person name="de Melo N.F."/>
            <person name="da Silva R.H."/>
            <person name="de Melo A.L.T.M."/>
            <person name="Pandolfi V."/>
            <person name="Bustamante F.O."/>
            <person name="Brasileiro-Vidal A.C."/>
            <person name="Benko-Iseppon A.M."/>
        </authorList>
    </citation>
    <scope>NUCLEOTIDE SEQUENCE [LARGE SCALE GENOMIC DNA]</scope>
    <source>
        <tissue evidence="2">Leaves</tissue>
    </source>
</reference>
<protein>
    <submittedName>
        <fullName evidence="2">Uncharacterized protein</fullName>
    </submittedName>
</protein>
<comment type="caution">
    <text evidence="2">The sequence shown here is derived from an EMBL/GenBank/DDBJ whole genome shotgun (WGS) entry which is preliminary data.</text>
</comment>